<evidence type="ECO:0000256" key="3">
    <source>
        <dbReference type="ARBA" id="ARBA00022840"/>
    </source>
</evidence>
<evidence type="ECO:0000256" key="4">
    <source>
        <dbReference type="ARBA" id="ARBA00048819"/>
    </source>
</evidence>
<evidence type="ECO:0000313" key="6">
    <source>
        <dbReference type="EMBL" id="URN14664.1"/>
    </source>
</evidence>
<sequence>MNTITVGVEEEYLLLDPVTGLPVPRADEVRAAAGLVPLTDENEVQAELLQAQIEIATPVCTELHEVGGHLLRLRLALAAAAEEAGCRLAACATAPHRAVAPVPVTEQARYRAMRVQAPQLVDEQLINGMHVHAAVPSPEVGVRVLNHIRVWLPVLGAMSANSPLWDGRDTGFASWRTVIFGRWPVSGPPPHFADLPDYELRVRRLLDSGVIQDTGQLYWQARLSQRYPTVEVRCLDVQLRVDEAVMLAGLVRGLVATAIDDARRGVPEPDCPPELLQAANWQAARHGLSGSLLDPAGVRLSAGDMVARLLDHVEPALDATGDTRQVTSLVHRLLQQGTPADRQRGALAEGGMAAVTALVTGETTSS</sequence>
<keyword evidence="1 5" id="KW-0436">Ligase</keyword>
<proteinExistence type="inferred from homology"/>
<keyword evidence="2 5" id="KW-0547">Nucleotide-binding</keyword>
<protein>
    <recommendedName>
        <fullName evidence="5">Putative glutamate--cysteine ligase 2</fullName>
        <ecNumber evidence="5">6.3.2.2</ecNumber>
    </recommendedName>
    <alternativeName>
        <fullName evidence="5">Gamma-glutamylcysteine synthetase 2</fullName>
        <shortName evidence="5">GCS 2</shortName>
        <shortName evidence="5">Gamma-GCS 2</shortName>
    </alternativeName>
</protein>
<dbReference type="InterPro" id="IPR014746">
    <property type="entry name" value="Gln_synth/guanido_kin_cat_dom"/>
</dbReference>
<gene>
    <name evidence="6" type="ORF">MW084_00595</name>
</gene>
<dbReference type="InterPro" id="IPR006336">
    <property type="entry name" value="GCS2"/>
</dbReference>
<evidence type="ECO:0000256" key="1">
    <source>
        <dbReference type="ARBA" id="ARBA00022598"/>
    </source>
</evidence>
<dbReference type="InterPro" id="IPR050141">
    <property type="entry name" value="GCL_type2/YbdK_subfam"/>
</dbReference>
<reference evidence="6" key="1">
    <citation type="submission" date="2022-04" db="EMBL/GenBank/DDBJ databases">
        <title>Systematic whole-genome sequencing reveals an unexpected diversity among actinomycetoma pathogens and provides insights into their antibacterial susceptibilities.</title>
        <authorList>
            <person name="Watson A.K."/>
            <person name="Kepplinger B."/>
            <person name="Bakhiet S.M."/>
            <person name="Mhmoud N.A."/>
            <person name="Chapman J."/>
            <person name="Allenby N."/>
            <person name="Mickiewicz K."/>
            <person name="Goodfellow M."/>
            <person name="Fahal A.H."/>
            <person name="Errington J."/>
        </authorList>
    </citation>
    <scope>NUCLEOTIDE SEQUENCE</scope>
    <source>
        <strain evidence="6">SD 504</strain>
    </source>
</reference>
<dbReference type="Proteomes" id="UP001056383">
    <property type="component" value="Chromosome"/>
</dbReference>
<comment type="catalytic activity">
    <reaction evidence="4 5">
        <text>L-cysteine + L-glutamate + ATP = gamma-L-glutamyl-L-cysteine + ADP + phosphate + H(+)</text>
        <dbReference type="Rhea" id="RHEA:13285"/>
        <dbReference type="ChEBI" id="CHEBI:15378"/>
        <dbReference type="ChEBI" id="CHEBI:29985"/>
        <dbReference type="ChEBI" id="CHEBI:30616"/>
        <dbReference type="ChEBI" id="CHEBI:35235"/>
        <dbReference type="ChEBI" id="CHEBI:43474"/>
        <dbReference type="ChEBI" id="CHEBI:58173"/>
        <dbReference type="ChEBI" id="CHEBI:456216"/>
        <dbReference type="EC" id="6.3.2.2"/>
    </reaction>
</comment>
<keyword evidence="7" id="KW-1185">Reference proteome</keyword>
<dbReference type="NCBIfam" id="TIGR02050">
    <property type="entry name" value="gshA_cyan_rel"/>
    <property type="match status" value="1"/>
</dbReference>
<name>A0ABY4T6P9_9ACTN</name>
<dbReference type="EMBL" id="CP095474">
    <property type="protein sequence ID" value="URN14664.1"/>
    <property type="molecule type" value="Genomic_DNA"/>
</dbReference>
<dbReference type="Pfam" id="PF04107">
    <property type="entry name" value="GCS2"/>
    <property type="match status" value="1"/>
</dbReference>
<keyword evidence="3 5" id="KW-0067">ATP-binding</keyword>
<dbReference type="PANTHER" id="PTHR36510:SF1">
    <property type="entry name" value="GLUTAMATE--CYSTEINE LIGASE 2-RELATED"/>
    <property type="match status" value="1"/>
</dbReference>
<dbReference type="SUPFAM" id="SSF55931">
    <property type="entry name" value="Glutamine synthetase/guanido kinase"/>
    <property type="match status" value="1"/>
</dbReference>
<dbReference type="Gene3D" id="3.30.590.20">
    <property type="match status" value="1"/>
</dbReference>
<accession>A0ABY4T6P9</accession>
<dbReference type="PANTHER" id="PTHR36510">
    <property type="entry name" value="GLUTAMATE--CYSTEINE LIGASE 2-RELATED"/>
    <property type="match status" value="1"/>
</dbReference>
<dbReference type="InterPro" id="IPR011793">
    <property type="entry name" value="YbdK"/>
</dbReference>
<comment type="similarity">
    <text evidence="5">Belongs to the glutamate--cysteine ligase type 2 family. YbdK subfamily.</text>
</comment>
<organism evidence="6 7">
    <name type="scientific">Streptomyces sudanensis</name>
    <dbReference type="NCBI Taxonomy" id="436397"/>
    <lineage>
        <taxon>Bacteria</taxon>
        <taxon>Bacillati</taxon>
        <taxon>Actinomycetota</taxon>
        <taxon>Actinomycetes</taxon>
        <taxon>Kitasatosporales</taxon>
        <taxon>Streptomycetaceae</taxon>
        <taxon>Streptomyces</taxon>
    </lineage>
</organism>
<evidence type="ECO:0000256" key="2">
    <source>
        <dbReference type="ARBA" id="ARBA00022741"/>
    </source>
</evidence>
<dbReference type="GO" id="GO:0004357">
    <property type="term" value="F:glutamate-cysteine ligase activity"/>
    <property type="evidence" value="ECO:0007669"/>
    <property type="project" value="UniProtKB-EC"/>
</dbReference>
<dbReference type="EC" id="6.3.2.2" evidence="5"/>
<dbReference type="RefSeq" id="WP_010468218.1">
    <property type="nucleotide sequence ID" value="NZ_CP095474.1"/>
</dbReference>
<dbReference type="NCBIfam" id="NF010041">
    <property type="entry name" value="PRK13517.1-1"/>
    <property type="match status" value="1"/>
</dbReference>
<comment type="function">
    <text evidence="5">ATP-dependent carboxylate-amine ligase which exhibits weak glutamate--cysteine ligase activity.</text>
</comment>
<evidence type="ECO:0000256" key="5">
    <source>
        <dbReference type="HAMAP-Rule" id="MF_01609"/>
    </source>
</evidence>
<dbReference type="HAMAP" id="MF_01609">
    <property type="entry name" value="Glu_cys_ligase_2"/>
    <property type="match status" value="1"/>
</dbReference>
<evidence type="ECO:0000313" key="7">
    <source>
        <dbReference type="Proteomes" id="UP001056383"/>
    </source>
</evidence>